<name>A0AAD7JT56_9AGAR</name>
<dbReference type="EMBL" id="JARKIB010000017">
    <property type="protein sequence ID" value="KAJ7769995.1"/>
    <property type="molecule type" value="Genomic_DNA"/>
</dbReference>
<accession>A0AAD7JT56</accession>
<reference evidence="1" key="1">
    <citation type="submission" date="2023-03" db="EMBL/GenBank/DDBJ databases">
        <title>Massive genome expansion in bonnet fungi (Mycena s.s.) driven by repeated elements and novel gene families across ecological guilds.</title>
        <authorList>
            <consortium name="Lawrence Berkeley National Laboratory"/>
            <person name="Harder C.B."/>
            <person name="Miyauchi S."/>
            <person name="Viragh M."/>
            <person name="Kuo A."/>
            <person name="Thoen E."/>
            <person name="Andreopoulos B."/>
            <person name="Lu D."/>
            <person name="Skrede I."/>
            <person name="Drula E."/>
            <person name="Henrissat B."/>
            <person name="Morin E."/>
            <person name="Kohler A."/>
            <person name="Barry K."/>
            <person name="LaButti K."/>
            <person name="Morin E."/>
            <person name="Salamov A."/>
            <person name="Lipzen A."/>
            <person name="Mereny Z."/>
            <person name="Hegedus B."/>
            <person name="Baldrian P."/>
            <person name="Stursova M."/>
            <person name="Weitz H."/>
            <person name="Taylor A."/>
            <person name="Grigoriev I.V."/>
            <person name="Nagy L.G."/>
            <person name="Martin F."/>
            <person name="Kauserud H."/>
        </authorList>
    </citation>
    <scope>NUCLEOTIDE SEQUENCE</scope>
    <source>
        <strain evidence="1">CBHHK182m</strain>
    </source>
</reference>
<comment type="caution">
    <text evidence="1">The sequence shown here is derived from an EMBL/GenBank/DDBJ whole genome shotgun (WGS) entry which is preliminary data.</text>
</comment>
<evidence type="ECO:0000313" key="1">
    <source>
        <dbReference type="EMBL" id="KAJ7769995.1"/>
    </source>
</evidence>
<proteinExistence type="predicted"/>
<dbReference type="Proteomes" id="UP001215598">
    <property type="component" value="Unassembled WGS sequence"/>
</dbReference>
<dbReference type="AlphaFoldDB" id="A0AAD7JT56"/>
<evidence type="ECO:0000313" key="2">
    <source>
        <dbReference type="Proteomes" id="UP001215598"/>
    </source>
</evidence>
<keyword evidence="2" id="KW-1185">Reference proteome</keyword>
<gene>
    <name evidence="1" type="ORF">B0H16DRAFT_1715626</name>
</gene>
<organism evidence="1 2">
    <name type="scientific">Mycena metata</name>
    <dbReference type="NCBI Taxonomy" id="1033252"/>
    <lineage>
        <taxon>Eukaryota</taxon>
        <taxon>Fungi</taxon>
        <taxon>Dikarya</taxon>
        <taxon>Basidiomycota</taxon>
        <taxon>Agaricomycotina</taxon>
        <taxon>Agaricomycetes</taxon>
        <taxon>Agaricomycetidae</taxon>
        <taxon>Agaricales</taxon>
        <taxon>Marasmiineae</taxon>
        <taxon>Mycenaceae</taxon>
        <taxon>Mycena</taxon>
    </lineage>
</organism>
<protein>
    <submittedName>
        <fullName evidence="1">Uncharacterized protein</fullName>
    </submittedName>
</protein>
<sequence length="140" mass="15062">MTVLHITKAAKSSPGCTGSSGRLVHPSDLISCSLAILDRFTLIPSPHSVFLSDVTTSKLRTVQLNPNLHLPFGRHAKIQGSGSRSALSTGNETLEHLSAKNHLALILRCINNPLRRAHPPAIALLEHIGPIVSRQIFDSV</sequence>